<protein>
    <submittedName>
        <fullName evidence="2">Uncharacterized protein</fullName>
    </submittedName>
</protein>
<dbReference type="AlphaFoldDB" id="A0A645EKC1"/>
<sequence>MLDCESEFAAHQKIPDQQCDFRRILHVVMTNCDIGRVRRVAAAGRGDLHQPVAGMAQEAASRPMAVDRADNAADFQSGNFRRGQALPCAHLQGRQRRKRPLRPRKNRGDIRSLEPACGVPTQTQRRTLPGRCRARYSRISSPPMLCPTISSRG</sequence>
<evidence type="ECO:0000256" key="1">
    <source>
        <dbReference type="SAM" id="MobiDB-lite"/>
    </source>
</evidence>
<accession>A0A645EKC1</accession>
<dbReference type="EMBL" id="VSSQ01047748">
    <property type="protein sequence ID" value="MPN01760.1"/>
    <property type="molecule type" value="Genomic_DNA"/>
</dbReference>
<organism evidence="2">
    <name type="scientific">bioreactor metagenome</name>
    <dbReference type="NCBI Taxonomy" id="1076179"/>
    <lineage>
        <taxon>unclassified sequences</taxon>
        <taxon>metagenomes</taxon>
        <taxon>ecological metagenomes</taxon>
    </lineage>
</organism>
<evidence type="ECO:0000313" key="2">
    <source>
        <dbReference type="EMBL" id="MPN01760.1"/>
    </source>
</evidence>
<reference evidence="2" key="1">
    <citation type="submission" date="2019-08" db="EMBL/GenBank/DDBJ databases">
        <authorList>
            <person name="Kucharzyk K."/>
            <person name="Murdoch R.W."/>
            <person name="Higgins S."/>
            <person name="Loffler F."/>
        </authorList>
    </citation>
    <scope>NUCLEOTIDE SEQUENCE</scope>
</reference>
<proteinExistence type="predicted"/>
<feature type="compositionally biased region" description="Basic residues" evidence="1">
    <location>
        <begin position="93"/>
        <end position="105"/>
    </location>
</feature>
<comment type="caution">
    <text evidence="2">The sequence shown here is derived from an EMBL/GenBank/DDBJ whole genome shotgun (WGS) entry which is preliminary data.</text>
</comment>
<name>A0A645EKC1_9ZZZZ</name>
<gene>
    <name evidence="2" type="ORF">SDC9_148972</name>
</gene>
<feature type="region of interest" description="Disordered" evidence="1">
    <location>
        <begin position="75"/>
        <end position="129"/>
    </location>
</feature>